<organism evidence="1 2">
    <name type="scientific">Cairina moschata</name>
    <name type="common">Muscovy duck</name>
    <dbReference type="NCBI Taxonomy" id="8855"/>
    <lineage>
        <taxon>Eukaryota</taxon>
        <taxon>Metazoa</taxon>
        <taxon>Chordata</taxon>
        <taxon>Craniata</taxon>
        <taxon>Vertebrata</taxon>
        <taxon>Euteleostomi</taxon>
        <taxon>Archelosauria</taxon>
        <taxon>Archosauria</taxon>
        <taxon>Dinosauria</taxon>
        <taxon>Saurischia</taxon>
        <taxon>Theropoda</taxon>
        <taxon>Coelurosauria</taxon>
        <taxon>Aves</taxon>
        <taxon>Neognathae</taxon>
        <taxon>Galloanserae</taxon>
        <taxon>Anseriformes</taxon>
        <taxon>Anatidae</taxon>
        <taxon>Anatinae</taxon>
        <taxon>Cairina</taxon>
    </lineage>
</organism>
<sequence length="55" mass="6166">MPPPADIVKVAIEWPGAFPKLMEIDQKKPLSSIIKEVCDGSGMNYQIIINLFLEH</sequence>
<dbReference type="Proteomes" id="UP000694556">
    <property type="component" value="Chromosome 2"/>
</dbReference>
<keyword evidence="2" id="KW-1185">Reference proteome</keyword>
<protein>
    <submittedName>
        <fullName evidence="1">Uncharacterized protein</fullName>
    </submittedName>
</protein>
<proteinExistence type="predicted"/>
<accession>A0A8C3GEL4</accession>
<evidence type="ECO:0000313" key="1">
    <source>
        <dbReference type="Ensembl" id="ENSCMMP00000004116.1"/>
    </source>
</evidence>
<evidence type="ECO:0000313" key="2">
    <source>
        <dbReference type="Proteomes" id="UP000694556"/>
    </source>
</evidence>
<name>A0A8C3GEL4_CAIMO</name>
<reference evidence="1" key="1">
    <citation type="submission" date="2018-09" db="EMBL/GenBank/DDBJ databases">
        <title>Common duck and Muscovy duck high density SNP chip.</title>
        <authorList>
            <person name="Vignal A."/>
            <person name="Thebault N."/>
            <person name="Warren W.C."/>
        </authorList>
    </citation>
    <scope>NUCLEOTIDE SEQUENCE [LARGE SCALE GENOMIC DNA]</scope>
</reference>
<dbReference type="AlphaFoldDB" id="A0A8C3GEL4"/>
<dbReference type="Ensembl" id="ENSCMMT00000004607.1">
    <property type="protein sequence ID" value="ENSCMMP00000004116.1"/>
    <property type="gene ID" value="ENSCMMG00000002620.1"/>
</dbReference>
<reference evidence="1" key="2">
    <citation type="submission" date="2025-08" db="UniProtKB">
        <authorList>
            <consortium name="Ensembl"/>
        </authorList>
    </citation>
    <scope>IDENTIFICATION</scope>
</reference>
<reference evidence="1" key="3">
    <citation type="submission" date="2025-09" db="UniProtKB">
        <authorList>
            <consortium name="Ensembl"/>
        </authorList>
    </citation>
    <scope>IDENTIFICATION</scope>
</reference>